<dbReference type="EMBL" id="OZ020114">
    <property type="protein sequence ID" value="CAK9266788.1"/>
    <property type="molecule type" value="Genomic_DNA"/>
</dbReference>
<dbReference type="InterPro" id="IPR002885">
    <property type="entry name" value="PPR_rpt"/>
</dbReference>
<gene>
    <name evidence="3" type="ORF">CSSPJE1EN1_LOCUS12266</name>
</gene>
<protein>
    <recommendedName>
        <fullName evidence="5">Pentatricopeptide repeat-containing protein</fullName>
    </recommendedName>
</protein>
<accession>A0ABP0WM63</accession>
<feature type="repeat" description="PPR" evidence="2">
    <location>
        <begin position="70"/>
        <end position="100"/>
    </location>
</feature>
<proteinExistence type="predicted"/>
<evidence type="ECO:0000256" key="2">
    <source>
        <dbReference type="PROSITE-ProRule" id="PRU00708"/>
    </source>
</evidence>
<dbReference type="PROSITE" id="PS51375">
    <property type="entry name" value="PPR"/>
    <property type="match status" value="3"/>
</dbReference>
<feature type="repeat" description="PPR" evidence="2">
    <location>
        <begin position="166"/>
        <end position="203"/>
    </location>
</feature>
<dbReference type="InterPro" id="IPR011990">
    <property type="entry name" value="TPR-like_helical_dom_sf"/>
</dbReference>
<dbReference type="PANTHER" id="PTHR47926">
    <property type="entry name" value="PENTATRICOPEPTIDE REPEAT-CONTAINING PROTEIN"/>
    <property type="match status" value="1"/>
</dbReference>
<dbReference type="PANTHER" id="PTHR47926:SF347">
    <property type="entry name" value="PENTATRICOPEPTIDE REPEAT-CONTAINING PROTEIN"/>
    <property type="match status" value="1"/>
</dbReference>
<keyword evidence="1" id="KW-0677">Repeat</keyword>
<name>A0ABP0WM63_9BRYO</name>
<evidence type="ECO:0000313" key="4">
    <source>
        <dbReference type="Proteomes" id="UP001497444"/>
    </source>
</evidence>
<organism evidence="3 4">
    <name type="scientific">Sphagnum jensenii</name>
    <dbReference type="NCBI Taxonomy" id="128206"/>
    <lineage>
        <taxon>Eukaryota</taxon>
        <taxon>Viridiplantae</taxon>
        <taxon>Streptophyta</taxon>
        <taxon>Embryophyta</taxon>
        <taxon>Bryophyta</taxon>
        <taxon>Sphagnophytina</taxon>
        <taxon>Sphagnopsida</taxon>
        <taxon>Sphagnales</taxon>
        <taxon>Sphagnaceae</taxon>
        <taxon>Sphagnum</taxon>
    </lineage>
</organism>
<feature type="repeat" description="PPR" evidence="2">
    <location>
        <begin position="101"/>
        <end position="135"/>
    </location>
</feature>
<keyword evidence="4" id="KW-1185">Reference proteome</keyword>
<evidence type="ECO:0000313" key="3">
    <source>
        <dbReference type="EMBL" id="CAK9266788.1"/>
    </source>
</evidence>
<reference evidence="3" key="1">
    <citation type="submission" date="2024-02" db="EMBL/GenBank/DDBJ databases">
        <authorList>
            <consortium name="ELIXIR-Norway"/>
            <consortium name="Elixir Norway"/>
        </authorList>
    </citation>
    <scope>NUCLEOTIDE SEQUENCE</scope>
</reference>
<evidence type="ECO:0008006" key="5">
    <source>
        <dbReference type="Google" id="ProtNLM"/>
    </source>
</evidence>
<dbReference type="Pfam" id="PF13041">
    <property type="entry name" value="PPR_2"/>
    <property type="match status" value="1"/>
</dbReference>
<dbReference type="Proteomes" id="UP001497444">
    <property type="component" value="Chromosome 19"/>
</dbReference>
<evidence type="ECO:0000256" key="1">
    <source>
        <dbReference type="ARBA" id="ARBA00022737"/>
    </source>
</evidence>
<dbReference type="Pfam" id="PF01535">
    <property type="entry name" value="PPR"/>
    <property type="match status" value="1"/>
</dbReference>
<dbReference type="Gene3D" id="1.25.40.10">
    <property type="entry name" value="Tetratricopeptide repeat domain"/>
    <property type="match status" value="2"/>
</dbReference>
<dbReference type="NCBIfam" id="TIGR00756">
    <property type="entry name" value="PPR"/>
    <property type="match status" value="3"/>
</dbReference>
<dbReference type="InterPro" id="IPR046960">
    <property type="entry name" value="PPR_At4g14850-like_plant"/>
</dbReference>
<sequence>MGEALWLVDNRNRSWVVAELAAIAPRTIQLDTFSWNRKLARVFTHIPSRGVVTWNAMIFGHIVQSRCESDVFVGSSLVDMYAKCGSMEDAARVFNKMPSRNVVLWNMMISGHVKCGQGDKALELFGQMQQEHVQPDPVTLVAVLNACASVAALEEGRVFNKMPSCDAVTWNVMISGLVKCGQGQKGQKALELFQQMQQGRCGARFCHVSGGAECMRKYSCT</sequence>